<evidence type="ECO:0000256" key="7">
    <source>
        <dbReference type="ARBA" id="ARBA00023242"/>
    </source>
</evidence>
<comment type="subcellular location">
    <subcellularLocation>
        <location evidence="2">Cytoplasm</location>
    </subcellularLocation>
    <subcellularLocation>
        <location evidence="1">Nucleus</location>
    </subcellularLocation>
</comment>
<keyword evidence="4" id="KW-0813">Transport</keyword>
<gene>
    <name evidence="10" type="primary">XPO7_3</name>
    <name evidence="10" type="ORF">CU098_002204</name>
</gene>
<organism evidence="10 11">
    <name type="scientific">Rhizopus stolonifer</name>
    <name type="common">Rhizopus nigricans</name>
    <dbReference type="NCBI Taxonomy" id="4846"/>
    <lineage>
        <taxon>Eukaryota</taxon>
        <taxon>Fungi</taxon>
        <taxon>Fungi incertae sedis</taxon>
        <taxon>Mucoromycota</taxon>
        <taxon>Mucoromycotina</taxon>
        <taxon>Mucoromycetes</taxon>
        <taxon>Mucorales</taxon>
        <taxon>Mucorineae</taxon>
        <taxon>Rhizopodaceae</taxon>
        <taxon>Rhizopus</taxon>
    </lineage>
</organism>
<comment type="similarity">
    <text evidence="3">Belongs to the exportin family.</text>
</comment>
<keyword evidence="8" id="KW-1133">Transmembrane helix</keyword>
<keyword evidence="7" id="KW-0539">Nucleus</keyword>
<evidence type="ECO:0000256" key="3">
    <source>
        <dbReference type="ARBA" id="ARBA00009466"/>
    </source>
</evidence>
<dbReference type="Pfam" id="PF25795">
    <property type="entry name" value="TPR_XPO7"/>
    <property type="match status" value="1"/>
</dbReference>
<evidence type="ECO:0000256" key="4">
    <source>
        <dbReference type="ARBA" id="ARBA00022448"/>
    </source>
</evidence>
<dbReference type="Proteomes" id="UP000253551">
    <property type="component" value="Unassembled WGS sequence"/>
</dbReference>
<keyword evidence="6" id="KW-0653">Protein transport</keyword>
<keyword evidence="8" id="KW-0812">Transmembrane</keyword>
<dbReference type="PANTHER" id="PTHR12596:SF2">
    <property type="entry name" value="EXPORTIN-7 ISOFORM X1"/>
    <property type="match status" value="1"/>
</dbReference>
<comment type="caution">
    <text evidence="10">The sequence shown here is derived from an EMBL/GenBank/DDBJ whole genome shotgun (WGS) entry which is preliminary data.</text>
</comment>
<evidence type="ECO:0000313" key="11">
    <source>
        <dbReference type="Proteomes" id="UP000253551"/>
    </source>
</evidence>
<dbReference type="InterPro" id="IPR057947">
    <property type="entry name" value="TPR_XPO7/RBP17"/>
</dbReference>
<name>A0A367J018_RHIST</name>
<reference evidence="10 11" key="1">
    <citation type="journal article" date="2018" name="G3 (Bethesda)">
        <title>Phylogenetic and Phylogenomic Definition of Rhizopus Species.</title>
        <authorList>
            <person name="Gryganskyi A.P."/>
            <person name="Golan J."/>
            <person name="Dolatabadi S."/>
            <person name="Mondo S."/>
            <person name="Robb S."/>
            <person name="Idnurm A."/>
            <person name="Muszewska A."/>
            <person name="Steczkiewicz K."/>
            <person name="Masonjones S."/>
            <person name="Liao H.L."/>
            <person name="Gajdeczka M.T."/>
            <person name="Anike F."/>
            <person name="Vuek A."/>
            <person name="Anishchenko I.M."/>
            <person name="Voigt K."/>
            <person name="de Hoog G.S."/>
            <person name="Smith M.E."/>
            <person name="Heitman J."/>
            <person name="Vilgalys R."/>
            <person name="Stajich J.E."/>
        </authorList>
    </citation>
    <scope>NUCLEOTIDE SEQUENCE [LARGE SCALE GENOMIC DNA]</scope>
    <source>
        <strain evidence="10 11">LSU 92-RS-03</strain>
    </source>
</reference>
<dbReference type="Gene3D" id="1.25.10.10">
    <property type="entry name" value="Leucine-rich Repeat Variant"/>
    <property type="match status" value="1"/>
</dbReference>
<dbReference type="GO" id="GO:0005643">
    <property type="term" value="C:nuclear pore"/>
    <property type="evidence" value="ECO:0007669"/>
    <property type="project" value="TreeGrafter"/>
</dbReference>
<evidence type="ECO:0000256" key="8">
    <source>
        <dbReference type="SAM" id="Phobius"/>
    </source>
</evidence>
<dbReference type="InterPro" id="IPR011989">
    <property type="entry name" value="ARM-like"/>
</dbReference>
<evidence type="ECO:0000256" key="1">
    <source>
        <dbReference type="ARBA" id="ARBA00004123"/>
    </source>
</evidence>
<dbReference type="GO" id="GO:0005049">
    <property type="term" value="F:nuclear export signal receptor activity"/>
    <property type="evidence" value="ECO:0007669"/>
    <property type="project" value="InterPro"/>
</dbReference>
<keyword evidence="5" id="KW-0963">Cytoplasm</keyword>
<evidence type="ECO:0000256" key="2">
    <source>
        <dbReference type="ARBA" id="ARBA00004496"/>
    </source>
</evidence>
<sequence>MDQQDKRTAYFASLCEQLYNPKSTEERSQVQKILEHSFPTFTDSAGLPPPGLENNPSFAINSPSDTASALRVLLENSPNPYVQTFALSRLKQLVQAQFALFSQDFKIQLRSFLLEYAFMHPDLLPFIIIQLASVLAAITLLGWADMEQYRKASIDHRIVGMQILAIMVQDINPPSFARSASKFRKAAGEFRDTQLLSICETAHKTLEELVERNIVFANNNQEQRLQEATLNLLVKCFSYDFNGTSVDESGEDIGIIQANVFFKAYNNFSPPNSSKVMECLVQVSSVRKTLFNDQEERSNFVIKVMQGIREIILTSQGLNDADNYNEFCRLLFRFRATVPLNEMVEKPGYLDWIELIADFSLKAFQSWKFAPNTSMYVLGFWARIVQSMTYYQQLGQSAVDKLGSITVELSRAYITTSVESVPTRIEEGLDDPLENEESMIETLSMLGQIAHCKYEASSAALVGLFDPITVRYQELITQATNNMTNPEAFKEALEVIETEFAWLVYIMASYIGSRSAFLNSEDLDKIDSELTTKVLQLMNVQQTLQNQHGNAFMNEKLDLAFIYFFQQFKKSYMSESNGRDIYSELSKVFGISDQIHMLDVIMRKM</sequence>
<dbReference type="SUPFAM" id="SSF48371">
    <property type="entry name" value="ARM repeat"/>
    <property type="match status" value="1"/>
</dbReference>
<keyword evidence="11" id="KW-1185">Reference proteome</keyword>
<dbReference type="InterPro" id="IPR016024">
    <property type="entry name" value="ARM-type_fold"/>
</dbReference>
<dbReference type="OrthoDB" id="244158at2759"/>
<keyword evidence="8" id="KW-0472">Membrane</keyword>
<evidence type="ECO:0000313" key="10">
    <source>
        <dbReference type="EMBL" id="RCH83260.1"/>
    </source>
</evidence>
<feature type="domain" description="Exportin-7/Ran-binding protein 17 TPR repeats" evidence="9">
    <location>
        <begin position="421"/>
        <end position="605"/>
    </location>
</feature>
<accession>A0A367J018</accession>
<dbReference type="AlphaFoldDB" id="A0A367J018"/>
<dbReference type="EMBL" id="PJQM01004805">
    <property type="protein sequence ID" value="RCH83260.1"/>
    <property type="molecule type" value="Genomic_DNA"/>
</dbReference>
<evidence type="ECO:0000256" key="6">
    <source>
        <dbReference type="ARBA" id="ARBA00022927"/>
    </source>
</evidence>
<proteinExistence type="inferred from homology"/>
<dbReference type="GO" id="GO:0006611">
    <property type="term" value="P:protein export from nucleus"/>
    <property type="evidence" value="ECO:0007669"/>
    <property type="project" value="TreeGrafter"/>
</dbReference>
<protein>
    <submittedName>
        <fullName evidence="10">Exportin 7</fullName>
    </submittedName>
</protein>
<feature type="transmembrane region" description="Helical" evidence="8">
    <location>
        <begin position="123"/>
        <end position="144"/>
    </location>
</feature>
<dbReference type="InterPro" id="IPR044189">
    <property type="entry name" value="XPO4/7-like"/>
</dbReference>
<evidence type="ECO:0000256" key="5">
    <source>
        <dbReference type="ARBA" id="ARBA00022490"/>
    </source>
</evidence>
<dbReference type="GO" id="GO:0005737">
    <property type="term" value="C:cytoplasm"/>
    <property type="evidence" value="ECO:0007669"/>
    <property type="project" value="UniProtKB-SubCell"/>
</dbReference>
<dbReference type="PANTHER" id="PTHR12596">
    <property type="entry name" value="EXPORTIN 4,7-RELATED"/>
    <property type="match status" value="1"/>
</dbReference>
<evidence type="ECO:0000259" key="9">
    <source>
        <dbReference type="Pfam" id="PF25795"/>
    </source>
</evidence>